<dbReference type="STRING" id="56779.SAMN05421834_101127"/>
<reference evidence="3" key="1">
    <citation type="submission" date="2017-01" db="EMBL/GenBank/DDBJ databases">
        <authorList>
            <person name="Varghese N."/>
            <person name="Submissions S."/>
        </authorList>
    </citation>
    <scope>NUCLEOTIDE SEQUENCE [LARGE SCALE GENOMIC DNA]</scope>
    <source>
        <strain evidence="3">ATCC 700103</strain>
    </source>
</reference>
<dbReference type="OrthoDB" id="2664524at2"/>
<gene>
    <name evidence="2" type="ORF">SAMN05421834_101127</name>
</gene>
<dbReference type="RefSeq" id="WP_076543432.1">
    <property type="nucleotide sequence ID" value="NZ_FTNC01000001.1"/>
</dbReference>
<dbReference type="AlphaFoldDB" id="A0A1N6PKX6"/>
<feature type="transmembrane region" description="Helical" evidence="1">
    <location>
        <begin position="107"/>
        <end position="128"/>
    </location>
</feature>
<feature type="transmembrane region" description="Helical" evidence="1">
    <location>
        <begin position="44"/>
        <end position="63"/>
    </location>
</feature>
<dbReference type="Proteomes" id="UP000185669">
    <property type="component" value="Unassembled WGS sequence"/>
</dbReference>
<evidence type="ECO:0000256" key="1">
    <source>
        <dbReference type="SAM" id="Phobius"/>
    </source>
</evidence>
<keyword evidence="3" id="KW-1185">Reference proteome</keyword>
<evidence type="ECO:0000313" key="3">
    <source>
        <dbReference type="Proteomes" id="UP000185669"/>
    </source>
</evidence>
<name>A0A1N6PKX6_9FIRM</name>
<accession>A0A1N6PKX6</accession>
<feature type="transmembrane region" description="Helical" evidence="1">
    <location>
        <begin position="84"/>
        <end position="101"/>
    </location>
</feature>
<keyword evidence="1" id="KW-0472">Membrane</keyword>
<dbReference type="EMBL" id="FTNC01000001">
    <property type="protein sequence ID" value="SIQ04913.1"/>
    <property type="molecule type" value="Genomic_DNA"/>
</dbReference>
<organism evidence="2 3">
    <name type="scientific">Halanaerobium kushneri</name>
    <dbReference type="NCBI Taxonomy" id="56779"/>
    <lineage>
        <taxon>Bacteria</taxon>
        <taxon>Bacillati</taxon>
        <taxon>Bacillota</taxon>
        <taxon>Clostridia</taxon>
        <taxon>Halanaerobiales</taxon>
        <taxon>Halanaerobiaceae</taxon>
        <taxon>Halanaerobium</taxon>
    </lineage>
</organism>
<sequence>MKKQITDERIIQETRKQNNLGFSILYFGLLFALLYRQYIIKSPISDYLDLAILFFGVTFYLAAKRVSSGLLTNKVNWKKLLPNSIVAAVVFLIINFFNNQYGTIFEALVSGSIFLLLFFGINLIMQYFSSRKNEDILKE</sequence>
<evidence type="ECO:0000313" key="2">
    <source>
        <dbReference type="EMBL" id="SIQ04913.1"/>
    </source>
</evidence>
<keyword evidence="1" id="KW-0812">Transmembrane</keyword>
<proteinExistence type="predicted"/>
<keyword evidence="1" id="KW-1133">Transmembrane helix</keyword>
<feature type="transmembrane region" description="Helical" evidence="1">
    <location>
        <begin position="20"/>
        <end position="38"/>
    </location>
</feature>
<dbReference type="Pfam" id="PF20563">
    <property type="entry name" value="DUF6773"/>
    <property type="match status" value="1"/>
</dbReference>
<protein>
    <submittedName>
        <fullName evidence="2">Uncharacterized protein</fullName>
    </submittedName>
</protein>
<dbReference type="InterPro" id="IPR046664">
    <property type="entry name" value="DUF6773"/>
</dbReference>